<dbReference type="PANTHER" id="PTHR11878">
    <property type="entry name" value="SODIUM/CALCIUM EXCHANGER"/>
    <property type="match status" value="1"/>
</dbReference>
<name>A0AAN0JT07_AMPQE</name>
<dbReference type="AlphaFoldDB" id="A0AAN0JT07"/>
<dbReference type="InterPro" id="IPR003644">
    <property type="entry name" value="Calx_beta"/>
</dbReference>
<dbReference type="GO" id="GO:0030001">
    <property type="term" value="P:metal ion transport"/>
    <property type="evidence" value="ECO:0007669"/>
    <property type="project" value="TreeGrafter"/>
</dbReference>
<evidence type="ECO:0000256" key="1">
    <source>
        <dbReference type="ARBA" id="ARBA00022729"/>
    </source>
</evidence>
<feature type="domain" description="Calx-beta" evidence="5">
    <location>
        <begin position="477"/>
        <end position="565"/>
    </location>
</feature>
<reference evidence="7" key="1">
    <citation type="journal article" date="2010" name="Nature">
        <title>The Amphimedon queenslandica genome and the evolution of animal complexity.</title>
        <authorList>
            <person name="Srivastava M."/>
            <person name="Simakov O."/>
            <person name="Chapman J."/>
            <person name="Fahey B."/>
            <person name="Gauthier M.E."/>
            <person name="Mitros T."/>
            <person name="Richards G.S."/>
            <person name="Conaco C."/>
            <person name="Dacre M."/>
            <person name="Hellsten U."/>
            <person name="Larroux C."/>
            <person name="Putnam N.H."/>
            <person name="Stanke M."/>
            <person name="Adamska M."/>
            <person name="Darling A."/>
            <person name="Degnan S.M."/>
            <person name="Oakley T.H."/>
            <person name="Plachetzki D.C."/>
            <person name="Zhai Y."/>
            <person name="Adamski M."/>
            <person name="Calcino A."/>
            <person name="Cummins S.F."/>
            <person name="Goodstein D.M."/>
            <person name="Harris C."/>
            <person name="Jackson D.J."/>
            <person name="Leys S.P."/>
            <person name="Shu S."/>
            <person name="Woodcroft B.J."/>
            <person name="Vervoort M."/>
            <person name="Kosik K.S."/>
            <person name="Manning G."/>
            <person name="Degnan B.M."/>
            <person name="Rokhsar D.S."/>
        </authorList>
    </citation>
    <scope>NUCLEOTIDE SEQUENCE [LARGE SCALE GENOMIC DNA]</scope>
</reference>
<dbReference type="Proteomes" id="UP000007879">
    <property type="component" value="Unassembled WGS sequence"/>
</dbReference>
<dbReference type="SMART" id="SM00237">
    <property type="entry name" value="Calx_beta"/>
    <property type="match status" value="2"/>
</dbReference>
<dbReference type="KEGG" id="aqu:109588550"/>
<dbReference type="InterPro" id="IPR051171">
    <property type="entry name" value="CaCA"/>
</dbReference>
<dbReference type="Gene3D" id="2.60.40.2030">
    <property type="match status" value="5"/>
</dbReference>
<dbReference type="GO" id="GO:0007154">
    <property type="term" value="P:cell communication"/>
    <property type="evidence" value="ECO:0007669"/>
    <property type="project" value="InterPro"/>
</dbReference>
<sequence length="975" mass="105871">MGQHYCSFLVFSIGFKNLHVTIREGEVATLTIKQIGDETGGEDIGGFPEDRLSLVQLKHASGTATNGADFSLNDTVPRLTLRANNTLNNIPFTPITSIDDNIIKGNETIRVTIVPGTDNVVQVQRDRQTATIIIIDDDTGVLSLERGTYDVIENEGTVEICAVLTGGVLSENTTIDIRPRNNTAQLRSDYSTRRILPILLAFTNRTCGRFNIIDDFIREPLFENFTIAISGIFPENSALTIDQAPSFIRIQDDDQAEVRFAMGQATFSEGGGNQSITVILGGTQLSQEQTMEVYIDDGASNGVSLGFVTFGTGVLTQNRSINFPVADNNIALEPNKHYLLRLRNIGNIGLSNPGTMNVTVEDDDDVSVIFVQSSYNYNESHGTVSNIQVQLSNPIAQDLSVNIGGGPGSQPSSVFVSGAVVSESIRFIAGGSASVSLSNFALIDDAVALEVVEQYDLSLINHDYTDEPSRVSLGSNTTLSITDDDVVNVTFGSQMYSFFENEGTAQVSVRLSRIISQTFTVRVEGGPVNQSITFNPAQRVGPISFGLNDDLVALEDPERFQLRFSRHSFPDGSKVRLGSNSQVSILDNDVVSVTFAQSSYSYFESNGTASNIMLRLNATIARSLSVLVLGGPGSQPSSVVVSGADVSSTVTFAVVGSFTVPLPSFVITNDDAALEELESYSLSISNPSITQNVIAADSTDIDITDDDIITVNLEPPSVIFLEGSNAVAVIKREAITYKAAFEVTVSNERYTGPLSVDEAAVGDFGMDRYQLFTSLMYNADGFNFTEQHSVVFQPAKANDEHFENVSFLMPRDGIVELQEAFRWRLSVNDSRVRINTDTQIVRLDDRDVFSIGFKDLHVTIIEGQVATLTIKQIGNETGGVDIGGFPEGRLSPVRLRQVSGTATNGSDFLLNSTGPRFTLRANNTLNDILFQPITIDDNIIEGDETIRVIIVPEMYGLIQVVKEWQTATITIVDDD</sequence>
<evidence type="ECO:0000313" key="7">
    <source>
        <dbReference type="Proteomes" id="UP000007879"/>
    </source>
</evidence>
<evidence type="ECO:0000259" key="5">
    <source>
        <dbReference type="SMART" id="SM00237"/>
    </source>
</evidence>
<evidence type="ECO:0000313" key="6">
    <source>
        <dbReference type="EnsemblMetazoa" id="XP_019860252.1"/>
    </source>
</evidence>
<proteinExistence type="predicted"/>
<accession>A0AAN0JT07</accession>
<keyword evidence="7" id="KW-1185">Reference proteome</keyword>
<keyword evidence="4" id="KW-0813">Transport</keyword>
<dbReference type="GO" id="GO:0016020">
    <property type="term" value="C:membrane"/>
    <property type="evidence" value="ECO:0007669"/>
    <property type="project" value="InterPro"/>
</dbReference>
<protein>
    <recommendedName>
        <fullName evidence="5">Calx-beta domain-containing protein</fullName>
    </recommendedName>
</protein>
<evidence type="ECO:0000256" key="3">
    <source>
        <dbReference type="ARBA" id="ARBA00022837"/>
    </source>
</evidence>
<dbReference type="InterPro" id="IPR038081">
    <property type="entry name" value="CalX-like_sf"/>
</dbReference>
<evidence type="ECO:0000256" key="2">
    <source>
        <dbReference type="ARBA" id="ARBA00022737"/>
    </source>
</evidence>
<evidence type="ECO:0000256" key="4">
    <source>
        <dbReference type="ARBA" id="ARBA00023065"/>
    </source>
</evidence>
<reference evidence="6" key="2">
    <citation type="submission" date="2024-06" db="UniProtKB">
        <authorList>
            <consortium name="EnsemblMetazoa"/>
        </authorList>
    </citation>
    <scope>IDENTIFICATION</scope>
</reference>
<dbReference type="PANTHER" id="PTHR11878:SF65">
    <property type="entry name" value="NA_CA-EXCHANGE PROTEIN, ISOFORM G"/>
    <property type="match status" value="1"/>
</dbReference>
<dbReference type="RefSeq" id="XP_019860252.1">
    <property type="nucleotide sequence ID" value="XM_020004693.1"/>
</dbReference>
<keyword evidence="1" id="KW-0732">Signal</keyword>
<dbReference type="SUPFAM" id="SSF141072">
    <property type="entry name" value="CalX-like"/>
    <property type="match status" value="5"/>
</dbReference>
<feature type="domain" description="Calx-beta" evidence="5">
    <location>
        <begin position="130"/>
        <end position="230"/>
    </location>
</feature>
<keyword evidence="4" id="KW-0406">Ion transport</keyword>
<dbReference type="EnsemblMetazoa" id="XM_020004693.1">
    <property type="protein sequence ID" value="XP_019860252.1"/>
    <property type="gene ID" value="LOC109588550"/>
</dbReference>
<dbReference type="GeneID" id="109588550"/>
<keyword evidence="2" id="KW-0677">Repeat</keyword>
<organism evidence="6 7">
    <name type="scientific">Amphimedon queenslandica</name>
    <name type="common">Sponge</name>
    <dbReference type="NCBI Taxonomy" id="400682"/>
    <lineage>
        <taxon>Eukaryota</taxon>
        <taxon>Metazoa</taxon>
        <taxon>Porifera</taxon>
        <taxon>Demospongiae</taxon>
        <taxon>Heteroscleromorpha</taxon>
        <taxon>Haplosclerida</taxon>
        <taxon>Niphatidae</taxon>
        <taxon>Amphimedon</taxon>
    </lineage>
</organism>
<dbReference type="Pfam" id="PF03160">
    <property type="entry name" value="Calx-beta"/>
    <property type="match status" value="4"/>
</dbReference>
<keyword evidence="3" id="KW-0106">Calcium</keyword>